<feature type="compositionally biased region" description="Basic and acidic residues" evidence="1">
    <location>
        <begin position="168"/>
        <end position="183"/>
    </location>
</feature>
<reference evidence="2" key="1">
    <citation type="journal article" date="2014" name="Microbiology">
        <title>A 2,4-dichlorophenoxyacetic acid degradation plasmid pM7012 discloses distribution of an unclassified megaplasmid group across bacterial species.</title>
        <authorList>
            <person name="Sakai Y."/>
            <person name="Ogawa N."/>
            <person name="Shimomura Y."/>
            <person name="Fujii T."/>
        </authorList>
    </citation>
    <scope>NUCLEOTIDE SEQUENCE</scope>
    <source>
        <strain evidence="2">M701</strain>
    </source>
</reference>
<evidence type="ECO:0000313" key="2">
    <source>
        <dbReference type="EMBL" id="BAO18785.1"/>
    </source>
</evidence>
<organism evidence="2">
    <name type="scientific">Burkholderia sp. M701</name>
    <dbReference type="NCBI Taxonomy" id="326454"/>
    <lineage>
        <taxon>Bacteria</taxon>
        <taxon>Pseudomonadati</taxon>
        <taxon>Pseudomonadota</taxon>
        <taxon>Betaproteobacteria</taxon>
        <taxon>Burkholderiales</taxon>
        <taxon>Burkholderiaceae</taxon>
        <taxon>Burkholderia</taxon>
    </lineage>
</organism>
<accession>V5YMH3</accession>
<sequence length="371" mass="40688">MSLAINSFTGHLARLNIPVPDHETIKGIYVIEGDELNRAVTESDRGNDRAKAYLRGIFSTASHETRQRLERRGLAIPSINILVKIGKKQGPVFAERLQRWDEADADGDDSRYVRKTFAQFVSEEAARGGADDAFPERRASAEAAQTAQQNEPAPAVSHAGEGNGKRSNGVDEQQRTAYAERRGGNSVANATSQRGHGGAGRTQQLDPAAENDADADDQKEYLSCHVYGGKAAACFSATQNLRKGTATVNIEAADTQGRNTNWQNKTVIQLSQRELPMVLAVLMRWIPSFEGTHSPNGTIKSFKLQIQPGKIYLSVSEKDKTTRGVPILPGDAYAITTLIIRQMLKNDDFLNAETLLRLVKIQADMHMSMNE</sequence>
<proteinExistence type="predicted"/>
<reference evidence="2" key="2">
    <citation type="submission" date="2024-06" db="EMBL/GenBank/DDBJ databases">
        <authorList>
            <person name="Sakai Y."/>
            <person name="Fujii T."/>
        </authorList>
    </citation>
    <scope>NUCLEOTIDE SEQUENCE</scope>
    <source>
        <strain evidence="2">M701</strain>
        <plasmid evidence="2">pM7012</plasmid>
    </source>
</reference>
<evidence type="ECO:0000256" key="1">
    <source>
        <dbReference type="SAM" id="MobiDB-lite"/>
    </source>
</evidence>
<keyword evidence="2" id="KW-0614">Plasmid</keyword>
<dbReference type="EMBL" id="AB853026">
    <property type="protein sequence ID" value="BAO18785.1"/>
    <property type="molecule type" value="Genomic_DNA"/>
</dbReference>
<geneLocation type="plasmid" evidence="2">
    <name>pM7012</name>
</geneLocation>
<name>V5YMH3_9BURK</name>
<protein>
    <submittedName>
        <fullName evidence="2">Uncharacterized protein</fullName>
    </submittedName>
</protein>
<feature type="compositionally biased region" description="Basic and acidic residues" evidence="1">
    <location>
        <begin position="125"/>
        <end position="140"/>
    </location>
</feature>
<dbReference type="RefSeq" id="WP_023842328.1">
    <property type="nucleotide sequence ID" value="NC_022995.1"/>
</dbReference>
<dbReference type="AlphaFoldDB" id="V5YMH3"/>
<feature type="region of interest" description="Disordered" evidence="1">
    <location>
        <begin position="125"/>
        <end position="216"/>
    </location>
</feature>